<dbReference type="PROSITE" id="PS50026">
    <property type="entry name" value="EGF_3"/>
    <property type="match status" value="1"/>
</dbReference>
<reference evidence="8" key="1">
    <citation type="submission" date="2019-06" db="EMBL/GenBank/DDBJ databases">
        <title>De novo transcriptome assembly of the myxozoan parasite Tetracapsuloides bryosalmonae: A two-host sequencing approach to uncover specific expression profiles.</title>
        <authorList>
            <person name="Faber M."/>
            <person name="Yoon S."/>
            <person name="Shaw S."/>
            <person name="de Paiva Alves E."/>
            <person name="Okamura B."/>
            <person name="Hartikainen H."/>
            <person name="Secombes C.J."/>
            <person name="Holland J.W."/>
        </authorList>
    </citation>
    <scope>NUCLEOTIDE SEQUENCE</scope>
    <source>
        <tissue evidence="8">Spore sac</tissue>
    </source>
</reference>
<evidence type="ECO:0000256" key="4">
    <source>
        <dbReference type="SAM" id="Phobius"/>
    </source>
</evidence>
<dbReference type="GO" id="GO:0016020">
    <property type="term" value="C:membrane"/>
    <property type="evidence" value="ECO:0007669"/>
    <property type="project" value="UniProtKB-SubCell"/>
</dbReference>
<organism evidence="8">
    <name type="scientific">Tetracapsuloides bryosalmonae</name>
    <dbReference type="NCBI Taxonomy" id="271932"/>
    <lineage>
        <taxon>Eukaryota</taxon>
        <taxon>Metazoa</taxon>
        <taxon>Cnidaria</taxon>
        <taxon>Myxozoa</taxon>
        <taxon>Malacosporea</taxon>
        <taxon>Malacovalvulida</taxon>
        <taxon>Saccosporidae</taxon>
        <taxon>Tetracapsuloides</taxon>
    </lineage>
</organism>
<feature type="disulfide bond" evidence="3">
    <location>
        <begin position="331"/>
        <end position="358"/>
    </location>
</feature>
<dbReference type="Pfam" id="PF02210">
    <property type="entry name" value="Laminin_G_2"/>
    <property type="match status" value="4"/>
</dbReference>
<evidence type="ECO:0000256" key="5">
    <source>
        <dbReference type="SAM" id="SignalP"/>
    </source>
</evidence>
<feature type="chain" id="PRO_5033043254" evidence="5">
    <location>
        <begin position="18"/>
        <end position="1130"/>
    </location>
</feature>
<dbReference type="CDD" id="cd00053">
    <property type="entry name" value="EGF"/>
    <property type="match status" value="1"/>
</dbReference>
<feature type="domain" description="Laminin G" evidence="6">
    <location>
        <begin position="199"/>
        <end position="358"/>
    </location>
</feature>
<evidence type="ECO:0000259" key="7">
    <source>
        <dbReference type="PROSITE" id="PS50026"/>
    </source>
</evidence>
<evidence type="ECO:0000313" key="8">
    <source>
        <dbReference type="EMBL" id="QKY88634.1"/>
    </source>
</evidence>
<keyword evidence="4" id="KW-0472">Membrane</keyword>
<keyword evidence="4" id="KW-0812">Transmembrane</keyword>
<dbReference type="Gene3D" id="2.60.120.1000">
    <property type="match status" value="1"/>
</dbReference>
<feature type="domain" description="EGF-like" evidence="7">
    <location>
        <begin position="360"/>
        <end position="397"/>
    </location>
</feature>
<evidence type="ECO:0000256" key="3">
    <source>
        <dbReference type="PROSITE-ProRule" id="PRU00122"/>
    </source>
</evidence>
<keyword evidence="5" id="KW-0732">Signal</keyword>
<dbReference type="InterPro" id="IPR050372">
    <property type="entry name" value="Neurexin-related_CASP"/>
</dbReference>
<protein>
    <submittedName>
        <fullName evidence="8">Neurexin 4-like</fullName>
    </submittedName>
</protein>
<evidence type="ECO:0000259" key="6">
    <source>
        <dbReference type="PROSITE" id="PS50025"/>
    </source>
</evidence>
<keyword evidence="2" id="KW-0245">EGF-like domain</keyword>
<dbReference type="AlphaFoldDB" id="A0A859IQL0"/>
<feature type="domain" description="Laminin G" evidence="6">
    <location>
        <begin position="824"/>
        <end position="1018"/>
    </location>
</feature>
<feature type="transmembrane region" description="Helical" evidence="4">
    <location>
        <begin position="1057"/>
        <end position="1078"/>
    </location>
</feature>
<dbReference type="PROSITE" id="PS50025">
    <property type="entry name" value="LAM_G_DOMAIN"/>
    <property type="match status" value="4"/>
</dbReference>
<dbReference type="SMART" id="SM00181">
    <property type="entry name" value="EGF"/>
    <property type="match status" value="2"/>
</dbReference>
<proteinExistence type="evidence at transcript level"/>
<keyword evidence="4" id="KW-1133">Transmembrane helix</keyword>
<keyword evidence="1 3" id="KW-1015">Disulfide bond</keyword>
<dbReference type="EMBL" id="MN056850">
    <property type="protein sequence ID" value="QKY88634.1"/>
    <property type="molecule type" value="mRNA"/>
</dbReference>
<accession>A0A859IQL0</accession>
<evidence type="ECO:0000256" key="2">
    <source>
        <dbReference type="PROSITE-ProRule" id="PRU00076"/>
    </source>
</evidence>
<dbReference type="PANTHER" id="PTHR15036">
    <property type="entry name" value="PIKACHURIN-LIKE PROTEIN"/>
    <property type="match status" value="1"/>
</dbReference>
<dbReference type="InterPro" id="IPR013320">
    <property type="entry name" value="ConA-like_dom_sf"/>
</dbReference>
<dbReference type="InterPro" id="IPR000742">
    <property type="entry name" value="EGF"/>
</dbReference>
<dbReference type="Gene3D" id="2.10.25.10">
    <property type="entry name" value="Laminin"/>
    <property type="match status" value="1"/>
</dbReference>
<dbReference type="InterPro" id="IPR001791">
    <property type="entry name" value="Laminin_G"/>
</dbReference>
<dbReference type="SUPFAM" id="SSF49899">
    <property type="entry name" value="Concanavalin A-like lectins/glucanases"/>
    <property type="match status" value="4"/>
</dbReference>
<comment type="caution">
    <text evidence="2">Lacks conserved residue(s) required for the propagation of feature annotation.</text>
</comment>
<dbReference type="PANTHER" id="PTHR15036:SF49">
    <property type="entry name" value="AXOTACTIN"/>
    <property type="match status" value="1"/>
</dbReference>
<dbReference type="Gene3D" id="2.60.120.200">
    <property type="match status" value="4"/>
</dbReference>
<dbReference type="CDD" id="cd00110">
    <property type="entry name" value="LamG"/>
    <property type="match status" value="4"/>
</dbReference>
<feature type="domain" description="Laminin G" evidence="6">
    <location>
        <begin position="17"/>
        <end position="193"/>
    </location>
</feature>
<feature type="domain" description="Laminin G" evidence="6">
    <location>
        <begin position="602"/>
        <end position="785"/>
    </location>
</feature>
<dbReference type="SMART" id="SM00282">
    <property type="entry name" value="LamG"/>
    <property type="match status" value="4"/>
</dbReference>
<name>A0A859IQL0_9CNID</name>
<evidence type="ECO:0000256" key="1">
    <source>
        <dbReference type="ARBA" id="ARBA00023157"/>
    </source>
</evidence>
<sequence length="1130" mass="127928">MTKMLILLFVYLKFIEGGRWFGSFGYILNTLDIDREFESFSVSIVFTTIRHNGVLLYAVGPGRAYFIVELYHGTIRFSFESNGNKILAYHDSYVGRGLANNRAHQIELFVSPNDVTLVVDRGSYDEDAVFLPKSITKSIIINKIFVGGHPLVEYISDKRSLARAHFQGCIDHAIFSDIDLLQSQIYINVENRCHLITHYPITFKNEDSYFMVNRAPYKQGLNISFDFITYVNSTTIIYEKIESNVLNISLQSGYLSVAMYVDSLKVTELFHPMPYLNNASWHKINVRIPGRYDTNDRLELSVDNIPTFTKSSVWYDGALKIKIGGYGFIGCLENIMVDNIYFHAYTFVEQQNILHDSCVIFDYCTPNPCLHGGYCTQNTLNYSCICLHTGYTGVDCETPLYEQSCSNLKVKGLNFYGNITLDLDGVGHWPLVYLTCENMNSFTSELAQTIVNSHFISTVDSKNSYTFKFNYGGLTDEQLMQLVMISDQCYQTVRYVCQTSALNLNNETLIQWEGPNKNVHYYWNSEGVNGMCECGLNKKCSKSLAKCNCDSRDNIRKFDETTLRYKDHLPLVSMTVLDKPYGSYVSVEASKLVCSGFGGRNYAVTFQERFSNLALPPWDSAEQGVLYMEIRTDTSNYALVAFSIGRINYDYFRMEITNEHTMVVNLNFGGSDYVLQVNIANTFRTFDDNEFHFISFNYSRYRAVFTVNDISTSVLLPLSSYDGKIRLNLDNSPFYIGGSPYEQFNGFKGTIRSLFMNGKLLDLPKYAGYGKLQSMGVYPGFYSSCTLVDNPCNLGICKERYNYYVCNCTVSPFYGINCEEDRGVIFTDSLSALYLDLPPNMVIEEGIYTVGFTTTCINCVLMTIIETITNTFLMIAVVDGKVKTILNFQSGSKTIQDTLELPDESNVRVSDNRRHWVRVWHNYRTLTMTVDGVNITRHMSISESVSPNFVNPTKFYVGDTVSFNIYGTLPSKRFVGCITGAKALIRENGKLFNEAKLFDPIYENIDKALRQSVTRQSCGLNFNIPLPLPLLQSPPNPVSGGEGRRAARLPLNNNSTALFICIAILLFTAIFLGAILFLRKISRSIGVYKTDEGTDALINRLDVTIKRTETNATALPSHINKAKNTDSFFL</sequence>
<feature type="signal peptide" evidence="5">
    <location>
        <begin position="1"/>
        <end position="17"/>
    </location>
</feature>